<organism evidence="15 16">
    <name type="scientific">Candidatus Enterococcus testudinis</name>
    <dbReference type="NCBI Taxonomy" id="1834191"/>
    <lineage>
        <taxon>Bacteria</taxon>
        <taxon>Bacillati</taxon>
        <taxon>Bacillota</taxon>
        <taxon>Bacilli</taxon>
        <taxon>Lactobacillales</taxon>
        <taxon>Enterococcaceae</taxon>
        <taxon>Enterococcus</taxon>
    </lineage>
</organism>
<dbReference type="OrthoDB" id="9810880at2"/>
<keyword evidence="8" id="KW-0460">Magnesium</keyword>
<dbReference type="GO" id="GO:0005829">
    <property type="term" value="C:cytosol"/>
    <property type="evidence" value="ECO:0007669"/>
    <property type="project" value="TreeGrafter"/>
</dbReference>
<evidence type="ECO:0000256" key="6">
    <source>
        <dbReference type="ARBA" id="ARBA00022777"/>
    </source>
</evidence>
<evidence type="ECO:0000256" key="13">
    <source>
        <dbReference type="ARBA" id="ARBA00049293"/>
    </source>
</evidence>
<dbReference type="Gene3D" id="3.40.1190.20">
    <property type="match status" value="1"/>
</dbReference>
<comment type="similarity">
    <text evidence="1">Belongs to the ThiD family.</text>
</comment>
<evidence type="ECO:0000313" key="16">
    <source>
        <dbReference type="Proteomes" id="UP000195043"/>
    </source>
</evidence>
<keyword evidence="3" id="KW-0808">Transferase</keyword>
<sequence>MQQVLTIAGLDSLAGGGATADIKTLEEFNVFGHVLLTSVVAIDQPLLFHDLPLAVIHAQLDSLKKAVDFSAIKIGLIHQVAAIDIVKDFLTTVDCPVVLDPVLAFKEGDTQFNQSYQSGLITLFPYSTLVTPNLEEAQQLAEMTIDSVEDMKRAAKKINALGARQVLIKGGSRIAGDLAYDVLYQQGTYTVLEAPKSSAQTTNGAGCTLSAAIAALLAQEVPLEEAVRKAKAFVLAGIENGIPLKNQAGNVNQLAYYRKDVRQ</sequence>
<keyword evidence="4" id="KW-0479">Metal-binding</keyword>
<evidence type="ECO:0000256" key="5">
    <source>
        <dbReference type="ARBA" id="ARBA00022741"/>
    </source>
</evidence>
<evidence type="ECO:0000259" key="14">
    <source>
        <dbReference type="Pfam" id="PF08543"/>
    </source>
</evidence>
<comment type="caution">
    <text evidence="15">The sequence shown here is derived from an EMBL/GenBank/DDBJ whole genome shotgun (WGS) entry which is preliminary data.</text>
</comment>
<comment type="catalytic activity">
    <reaction evidence="13">
        <text>pyridoxal + ATP = pyridoxal 5'-phosphate + ADP + H(+)</text>
        <dbReference type="Rhea" id="RHEA:10224"/>
        <dbReference type="ChEBI" id="CHEBI:15378"/>
        <dbReference type="ChEBI" id="CHEBI:17310"/>
        <dbReference type="ChEBI" id="CHEBI:30616"/>
        <dbReference type="ChEBI" id="CHEBI:456216"/>
        <dbReference type="ChEBI" id="CHEBI:597326"/>
        <dbReference type="EC" id="2.7.1.35"/>
    </reaction>
</comment>
<accession>A0A242A879</accession>
<dbReference type="EMBL" id="NGKU01000001">
    <property type="protein sequence ID" value="OTN77257.1"/>
    <property type="molecule type" value="Genomic_DNA"/>
</dbReference>
<evidence type="ECO:0000256" key="7">
    <source>
        <dbReference type="ARBA" id="ARBA00022840"/>
    </source>
</evidence>
<dbReference type="PANTHER" id="PTHR20858">
    <property type="entry name" value="PHOSPHOMETHYLPYRIMIDINE KINASE"/>
    <property type="match status" value="1"/>
</dbReference>
<proteinExistence type="inferred from homology"/>
<dbReference type="RefSeq" id="WP_086275305.1">
    <property type="nucleotide sequence ID" value="NZ_NGKU01000001.1"/>
</dbReference>
<evidence type="ECO:0000256" key="10">
    <source>
        <dbReference type="ARBA" id="ARBA00042348"/>
    </source>
</evidence>
<dbReference type="GO" id="GO:0005524">
    <property type="term" value="F:ATP binding"/>
    <property type="evidence" value="ECO:0007669"/>
    <property type="project" value="UniProtKB-KW"/>
</dbReference>
<dbReference type="EC" id="2.7.1.35" evidence="2"/>
<keyword evidence="16" id="KW-1185">Reference proteome</keyword>
<keyword evidence="5" id="KW-0547">Nucleotide-binding</keyword>
<dbReference type="STRING" id="1834191.A5886_002354"/>
<evidence type="ECO:0000256" key="1">
    <source>
        <dbReference type="ARBA" id="ARBA00009879"/>
    </source>
</evidence>
<evidence type="ECO:0000256" key="12">
    <source>
        <dbReference type="ARBA" id="ARBA00042531"/>
    </source>
</evidence>
<evidence type="ECO:0000313" key="15">
    <source>
        <dbReference type="EMBL" id="OTN77257.1"/>
    </source>
</evidence>
<dbReference type="InterPro" id="IPR013749">
    <property type="entry name" value="PM/HMP-P_kinase-1"/>
</dbReference>
<dbReference type="InterPro" id="IPR004399">
    <property type="entry name" value="HMP/HMP-P_kinase_dom"/>
</dbReference>
<keyword evidence="7" id="KW-0067">ATP-binding</keyword>
<dbReference type="GO" id="GO:0008478">
    <property type="term" value="F:pyridoxal kinase activity"/>
    <property type="evidence" value="ECO:0007669"/>
    <property type="project" value="UniProtKB-EC"/>
</dbReference>
<dbReference type="SUPFAM" id="SSF53613">
    <property type="entry name" value="Ribokinase-like"/>
    <property type="match status" value="1"/>
</dbReference>
<evidence type="ECO:0000256" key="2">
    <source>
        <dbReference type="ARBA" id="ARBA00012104"/>
    </source>
</evidence>
<dbReference type="GO" id="GO:0008972">
    <property type="term" value="F:phosphomethylpyrimidine kinase activity"/>
    <property type="evidence" value="ECO:0007669"/>
    <property type="project" value="InterPro"/>
</dbReference>
<evidence type="ECO:0000256" key="4">
    <source>
        <dbReference type="ARBA" id="ARBA00022723"/>
    </source>
</evidence>
<evidence type="ECO:0000256" key="8">
    <source>
        <dbReference type="ARBA" id="ARBA00022842"/>
    </source>
</evidence>
<evidence type="ECO:0000256" key="11">
    <source>
        <dbReference type="ARBA" id="ARBA00042396"/>
    </source>
</evidence>
<dbReference type="GO" id="GO:0009228">
    <property type="term" value="P:thiamine biosynthetic process"/>
    <property type="evidence" value="ECO:0007669"/>
    <property type="project" value="InterPro"/>
</dbReference>
<dbReference type="GO" id="GO:0008902">
    <property type="term" value="F:hydroxymethylpyrimidine kinase activity"/>
    <property type="evidence" value="ECO:0007669"/>
    <property type="project" value="TreeGrafter"/>
</dbReference>
<dbReference type="GO" id="GO:0046872">
    <property type="term" value="F:metal ion binding"/>
    <property type="evidence" value="ECO:0007669"/>
    <property type="project" value="UniProtKB-KW"/>
</dbReference>
<gene>
    <name evidence="15" type="ORF">A5886_002354</name>
</gene>
<dbReference type="AlphaFoldDB" id="A0A242A879"/>
<protein>
    <recommendedName>
        <fullName evidence="2">pyridoxal kinase</fullName>
        <ecNumber evidence="2">2.7.1.35</ecNumber>
    </recommendedName>
    <alternativeName>
        <fullName evidence="10">PN/PL/PM kinase</fullName>
    </alternativeName>
    <alternativeName>
        <fullName evidence="11">Pyridoxal kinase</fullName>
    </alternativeName>
    <alternativeName>
        <fullName evidence="9">Pyridoxamine kinase</fullName>
    </alternativeName>
    <alternativeName>
        <fullName evidence="12">Vitamin B6 kinase</fullName>
    </alternativeName>
</protein>
<keyword evidence="6 15" id="KW-0418">Kinase</keyword>
<evidence type="ECO:0000256" key="9">
    <source>
        <dbReference type="ARBA" id="ARBA00042307"/>
    </source>
</evidence>
<dbReference type="Pfam" id="PF08543">
    <property type="entry name" value="Phos_pyr_kin"/>
    <property type="match status" value="1"/>
</dbReference>
<name>A0A242A879_9ENTE</name>
<dbReference type="PANTHER" id="PTHR20858:SF19">
    <property type="entry name" value="PYRIDOXINE KINASE"/>
    <property type="match status" value="1"/>
</dbReference>
<evidence type="ECO:0000256" key="3">
    <source>
        <dbReference type="ARBA" id="ARBA00022679"/>
    </source>
</evidence>
<feature type="domain" description="Pyridoxamine kinase/Phosphomethylpyrimidine kinase" evidence="14">
    <location>
        <begin position="11"/>
        <end position="252"/>
    </location>
</feature>
<reference evidence="15 16" key="1">
    <citation type="submission" date="2017-05" db="EMBL/GenBank/DDBJ databases">
        <title>The Genome Sequence of Enterococcus sp. 8G7_MSG3316.</title>
        <authorList>
            <consortium name="The Broad Institute Genomics Platform"/>
            <consortium name="The Broad Institute Genomic Center for Infectious Diseases"/>
            <person name="Earl A."/>
            <person name="Manson A."/>
            <person name="Schwartman J."/>
            <person name="Gilmore M."/>
            <person name="Abouelleil A."/>
            <person name="Cao P."/>
            <person name="Chapman S."/>
            <person name="Cusick C."/>
            <person name="Shea T."/>
            <person name="Young S."/>
            <person name="Neafsey D."/>
            <person name="Nusbaum C."/>
            <person name="Birren B."/>
        </authorList>
    </citation>
    <scope>NUCLEOTIDE SEQUENCE [LARGE SCALE GENOMIC DNA]</scope>
    <source>
        <strain evidence="15 16">8G7_MSG3316</strain>
    </source>
</reference>
<dbReference type="InterPro" id="IPR029056">
    <property type="entry name" value="Ribokinase-like"/>
</dbReference>
<dbReference type="CDD" id="cd01169">
    <property type="entry name" value="HMPP_kinase"/>
    <property type="match status" value="1"/>
</dbReference>
<dbReference type="Proteomes" id="UP000195043">
    <property type="component" value="Unassembled WGS sequence"/>
</dbReference>